<dbReference type="GO" id="GO:0015035">
    <property type="term" value="F:protein-disulfide reductase activity"/>
    <property type="evidence" value="ECO:0007669"/>
    <property type="project" value="TreeGrafter"/>
</dbReference>
<feature type="transmembrane region" description="Helical" evidence="6">
    <location>
        <begin position="507"/>
        <end position="524"/>
    </location>
</feature>
<evidence type="ECO:0000256" key="7">
    <source>
        <dbReference type="SAM" id="SignalP"/>
    </source>
</evidence>
<feature type="chain" id="PRO_5012741878" description="Thiol:disulfide interchange protein DsbD N-terminal domain-containing protein" evidence="7">
    <location>
        <begin position="34"/>
        <end position="705"/>
    </location>
</feature>
<dbReference type="KEGG" id="vbh:CMV30_07395"/>
<feature type="transmembrane region" description="Helical" evidence="6">
    <location>
        <begin position="310"/>
        <end position="336"/>
    </location>
</feature>
<dbReference type="AlphaFoldDB" id="A0A290Q9B1"/>
<dbReference type="GO" id="GO:0045454">
    <property type="term" value="P:cell redox homeostasis"/>
    <property type="evidence" value="ECO:0007669"/>
    <property type="project" value="TreeGrafter"/>
</dbReference>
<evidence type="ECO:0000256" key="6">
    <source>
        <dbReference type="SAM" id="Phobius"/>
    </source>
</evidence>
<feature type="transmembrane region" description="Helical" evidence="6">
    <location>
        <begin position="536"/>
        <end position="554"/>
    </location>
</feature>
<evidence type="ECO:0000256" key="2">
    <source>
        <dbReference type="ARBA" id="ARBA00022692"/>
    </source>
</evidence>
<dbReference type="SUPFAM" id="SSF52833">
    <property type="entry name" value="Thioredoxin-like"/>
    <property type="match status" value="1"/>
</dbReference>
<dbReference type="InterPro" id="IPR003834">
    <property type="entry name" value="Cyt_c_assmbl_TM_dom"/>
</dbReference>
<evidence type="ECO:0000256" key="1">
    <source>
        <dbReference type="ARBA" id="ARBA00004141"/>
    </source>
</evidence>
<keyword evidence="5 6" id="KW-0472">Membrane</keyword>
<dbReference type="InterPro" id="IPR028250">
    <property type="entry name" value="DsbDN"/>
</dbReference>
<keyword evidence="4 6" id="KW-1133">Transmembrane helix</keyword>
<accession>A0A290Q9B1</accession>
<keyword evidence="7" id="KW-0732">Signal</keyword>
<dbReference type="InterPro" id="IPR035671">
    <property type="entry name" value="DsbD_gamma"/>
</dbReference>
<evidence type="ECO:0000259" key="9">
    <source>
        <dbReference type="Pfam" id="PF11412"/>
    </source>
</evidence>
<dbReference type="PANTHER" id="PTHR32234">
    <property type="entry name" value="THIOL:DISULFIDE INTERCHANGE PROTEIN DSBD"/>
    <property type="match status" value="1"/>
</dbReference>
<reference evidence="10 11" key="1">
    <citation type="submission" date="2017-09" db="EMBL/GenBank/DDBJ databases">
        <title>Complete genome sequence of Verrucomicrobial strain HZ-65, isolated from freshwater.</title>
        <authorList>
            <person name="Choi A."/>
        </authorList>
    </citation>
    <scope>NUCLEOTIDE SEQUENCE [LARGE SCALE GENOMIC DNA]</scope>
    <source>
        <strain evidence="10 11">HZ-65</strain>
    </source>
</reference>
<feature type="transmembrane region" description="Helical" evidence="6">
    <location>
        <begin position="348"/>
        <end position="370"/>
    </location>
</feature>
<dbReference type="Gene3D" id="3.40.30.10">
    <property type="entry name" value="Glutaredoxin"/>
    <property type="match status" value="1"/>
</dbReference>
<dbReference type="RefSeq" id="WP_096055422.1">
    <property type="nucleotide sequence ID" value="NZ_CP023344.1"/>
</dbReference>
<feature type="transmembrane region" description="Helical" evidence="6">
    <location>
        <begin position="566"/>
        <end position="585"/>
    </location>
</feature>
<dbReference type="InterPro" id="IPR036249">
    <property type="entry name" value="Thioredoxin-like_sf"/>
</dbReference>
<evidence type="ECO:0000256" key="4">
    <source>
        <dbReference type="ARBA" id="ARBA00022989"/>
    </source>
</evidence>
<name>A0A290Q9B1_9BACT</name>
<feature type="transmembrane region" description="Helical" evidence="6">
    <location>
        <begin position="467"/>
        <end position="487"/>
    </location>
</feature>
<feature type="domain" description="Thiol:disulfide interchange protein DsbD N-terminal" evidence="9">
    <location>
        <begin position="42"/>
        <end position="159"/>
    </location>
</feature>
<evidence type="ECO:0000313" key="11">
    <source>
        <dbReference type="Proteomes" id="UP000217265"/>
    </source>
</evidence>
<dbReference type="GO" id="GO:0017004">
    <property type="term" value="P:cytochrome complex assembly"/>
    <property type="evidence" value="ECO:0007669"/>
    <property type="project" value="UniProtKB-KW"/>
</dbReference>
<dbReference type="GO" id="GO:0016020">
    <property type="term" value="C:membrane"/>
    <property type="evidence" value="ECO:0007669"/>
    <property type="project" value="UniProtKB-SubCell"/>
</dbReference>
<evidence type="ECO:0008006" key="12">
    <source>
        <dbReference type="Google" id="ProtNLM"/>
    </source>
</evidence>
<protein>
    <recommendedName>
        <fullName evidence="12">Thiol:disulfide interchange protein DsbD N-terminal domain-containing protein</fullName>
    </recommendedName>
</protein>
<feature type="transmembrane region" description="Helical" evidence="6">
    <location>
        <begin position="433"/>
        <end position="461"/>
    </location>
</feature>
<dbReference type="Pfam" id="PF13899">
    <property type="entry name" value="Thioredoxin_7"/>
    <property type="match status" value="1"/>
</dbReference>
<keyword evidence="11" id="KW-1185">Reference proteome</keyword>
<evidence type="ECO:0000259" key="8">
    <source>
        <dbReference type="Pfam" id="PF02683"/>
    </source>
</evidence>
<feature type="transmembrane region" description="Helical" evidence="6">
    <location>
        <begin position="390"/>
        <end position="412"/>
    </location>
</feature>
<evidence type="ECO:0000256" key="5">
    <source>
        <dbReference type="ARBA" id="ARBA00023136"/>
    </source>
</evidence>
<proteinExistence type="predicted"/>
<dbReference type="PANTHER" id="PTHR32234:SF3">
    <property type="entry name" value="SUPPRESSION OF COPPER SENSITIVITY PROTEIN"/>
    <property type="match status" value="1"/>
</dbReference>
<keyword evidence="2 6" id="KW-0812">Transmembrane</keyword>
<feature type="signal peptide" evidence="7">
    <location>
        <begin position="1"/>
        <end position="33"/>
    </location>
</feature>
<dbReference type="CDD" id="cd02953">
    <property type="entry name" value="DsbDgamma"/>
    <property type="match status" value="1"/>
</dbReference>
<evidence type="ECO:0000313" key="10">
    <source>
        <dbReference type="EMBL" id="ATC63790.1"/>
    </source>
</evidence>
<feature type="domain" description="Cytochrome C biogenesis protein transmembrane" evidence="8">
    <location>
        <begin position="309"/>
        <end position="519"/>
    </location>
</feature>
<dbReference type="EMBL" id="CP023344">
    <property type="protein sequence ID" value="ATC63790.1"/>
    <property type="molecule type" value="Genomic_DNA"/>
</dbReference>
<comment type="subcellular location">
    <subcellularLocation>
        <location evidence="1">Membrane</location>
        <topology evidence="1">Multi-pass membrane protein</topology>
    </subcellularLocation>
</comment>
<gene>
    <name evidence="10" type="ORF">CMV30_07395</name>
</gene>
<keyword evidence="3" id="KW-0201">Cytochrome c-type biogenesis</keyword>
<evidence type="ECO:0000256" key="3">
    <source>
        <dbReference type="ARBA" id="ARBA00022748"/>
    </source>
</evidence>
<dbReference type="OrthoDB" id="9811036at2"/>
<dbReference type="Pfam" id="PF11412">
    <property type="entry name" value="DsbD_N"/>
    <property type="match status" value="1"/>
</dbReference>
<dbReference type="Pfam" id="PF02683">
    <property type="entry name" value="DsbD_TM"/>
    <property type="match status" value="1"/>
</dbReference>
<sequence length="705" mass="74166">MPFPLRRLSSLTAFFLIALGFTAALTAPTAAHAQVKATLVAAESSIQPGRAFTVALRLQHEPHWHTYWIYPGTGVPTELTWQLPPGWTAGDIEWPTPHVVKDGSGNIAGNGYEDDTLLPVTITPPADLKPGETITLKAKAEWLMCKEVCKPGSADVSLTLPISADKPKNNDALRAAFAAIPTPAPADGFNLTATRSGKTITLTIAGPRAASLKNPHAFTSDALVQYDLPQPAKTSGDQIVLTLPVSPSYDGKGEKLTGILAYTNDSNSTRGLILDVSITNNTAAAAGTSAAGSSTAGTTSSSAGSLAGTLALAFVGGLILNLMPCVFPVLGIKILGFVNQAGSDRRKVTIHGIAFTAGVLASFWTLAGALAALRAGGSQLGWGFQLQSPLFVFILAAVMLVFALSLSGVFEFGLRATGVGANLQSKSGYSGSFFTGILATVVATPCSAPFLAPALGAALALPVIESFAVFTAIAIGLSLPYLLLSIFPAAIKVLPRPGMWMETFKQFMAFPLYATVAFLIWVLAGQSSKEGQEYTLLYVLLGLTLIALGTWWYGRYNAPGAKPARARLGLIGGLVLFAAGAALGWPRAAAPTDLVWQKWSPEAVAKLQAEGKTAYVDFTARWCFTCQTNKAAVFGSSDVKKLIHDKSIVLLKADWTNQDPQITAELAKYNRSAVPFNLIYKPASPEPEILPELLTPGIVLNALKG</sequence>
<organism evidence="10 11">
    <name type="scientific">Nibricoccus aquaticus</name>
    <dbReference type="NCBI Taxonomy" id="2576891"/>
    <lineage>
        <taxon>Bacteria</taxon>
        <taxon>Pseudomonadati</taxon>
        <taxon>Verrucomicrobiota</taxon>
        <taxon>Opitutia</taxon>
        <taxon>Opitutales</taxon>
        <taxon>Opitutaceae</taxon>
        <taxon>Nibricoccus</taxon>
    </lineage>
</organism>
<dbReference type="Proteomes" id="UP000217265">
    <property type="component" value="Chromosome"/>
</dbReference>